<protein>
    <submittedName>
        <fullName evidence="3">XRE family transcriptional regulator</fullName>
    </submittedName>
</protein>
<dbReference type="SUPFAM" id="SSF47413">
    <property type="entry name" value="lambda repressor-like DNA-binding domains"/>
    <property type="match status" value="1"/>
</dbReference>
<gene>
    <name evidence="3" type="ORF">DS742_25800</name>
</gene>
<dbReference type="CDD" id="cd00093">
    <property type="entry name" value="HTH_XRE"/>
    <property type="match status" value="1"/>
</dbReference>
<name>A0A3E2N4V2_9FIRM</name>
<dbReference type="Pfam" id="PF01381">
    <property type="entry name" value="HTH_3"/>
    <property type="match status" value="1"/>
</dbReference>
<accession>A0A3E2N4V2</accession>
<dbReference type="OrthoDB" id="9801008at2"/>
<feature type="domain" description="HTH cro/C1-type" evidence="2">
    <location>
        <begin position="11"/>
        <end position="65"/>
    </location>
</feature>
<dbReference type="InterPro" id="IPR001387">
    <property type="entry name" value="Cro/C1-type_HTH"/>
</dbReference>
<evidence type="ECO:0000313" key="3">
    <source>
        <dbReference type="EMBL" id="RFZ76019.1"/>
    </source>
</evidence>
<dbReference type="PROSITE" id="PS50943">
    <property type="entry name" value="HTH_CROC1"/>
    <property type="match status" value="1"/>
</dbReference>
<comment type="caution">
    <text evidence="3">The sequence shown here is derived from an EMBL/GenBank/DDBJ whole genome shotgun (WGS) entry which is preliminary data.</text>
</comment>
<sequence length="109" mass="12477">MEERISLGKFIAKRRKIMRLTQEELAKRIGVSKSAIAKWETDGGLPDRDNLRKLSDVINVSIDDLHRIIERADVKDMDLELNITPDVIATLESYGYRVIRPDEKGLAKD</sequence>
<dbReference type="Proteomes" id="UP000260680">
    <property type="component" value="Unassembled WGS sequence"/>
</dbReference>
<keyword evidence="1" id="KW-0238">DNA-binding</keyword>
<dbReference type="InterPro" id="IPR010982">
    <property type="entry name" value="Lambda_DNA-bd_dom_sf"/>
</dbReference>
<dbReference type="PANTHER" id="PTHR46558">
    <property type="entry name" value="TRACRIPTIONAL REGULATORY PROTEIN-RELATED-RELATED"/>
    <property type="match status" value="1"/>
</dbReference>
<dbReference type="PANTHER" id="PTHR46558:SF11">
    <property type="entry name" value="HTH-TYPE TRANSCRIPTIONAL REGULATOR XRE"/>
    <property type="match status" value="1"/>
</dbReference>
<dbReference type="GO" id="GO:0003677">
    <property type="term" value="F:DNA binding"/>
    <property type="evidence" value="ECO:0007669"/>
    <property type="project" value="UniProtKB-KW"/>
</dbReference>
<proteinExistence type="predicted"/>
<dbReference type="Gene3D" id="1.10.260.40">
    <property type="entry name" value="lambda repressor-like DNA-binding domains"/>
    <property type="match status" value="1"/>
</dbReference>
<dbReference type="SMART" id="SM00530">
    <property type="entry name" value="HTH_XRE"/>
    <property type="match status" value="1"/>
</dbReference>
<dbReference type="EMBL" id="QOHO01000107">
    <property type="protein sequence ID" value="RFZ76019.1"/>
    <property type="molecule type" value="Genomic_DNA"/>
</dbReference>
<evidence type="ECO:0000259" key="2">
    <source>
        <dbReference type="PROSITE" id="PS50943"/>
    </source>
</evidence>
<reference evidence="3 4" key="1">
    <citation type="submission" date="2018-07" db="EMBL/GenBank/DDBJ databases">
        <title>New species, Clostridium PI-S10-A1B.</title>
        <authorList>
            <person name="Krishna G."/>
            <person name="Summeta K."/>
            <person name="Shikha S."/>
            <person name="Prabhu P.B."/>
            <person name="Suresh K."/>
        </authorList>
    </citation>
    <scope>NUCLEOTIDE SEQUENCE [LARGE SCALE GENOMIC DNA]</scope>
    <source>
        <strain evidence="3 4">PI-S10-A1B</strain>
    </source>
</reference>
<evidence type="ECO:0000313" key="4">
    <source>
        <dbReference type="Proteomes" id="UP000260680"/>
    </source>
</evidence>
<dbReference type="AlphaFoldDB" id="A0A3E2N4V2"/>
<dbReference type="RefSeq" id="WP_117419799.1">
    <property type="nucleotide sequence ID" value="NZ_QOHO01000107.1"/>
</dbReference>
<organism evidence="3 4">
    <name type="scientific">Lacrimispora amygdalina</name>
    <dbReference type="NCBI Taxonomy" id="253257"/>
    <lineage>
        <taxon>Bacteria</taxon>
        <taxon>Bacillati</taxon>
        <taxon>Bacillota</taxon>
        <taxon>Clostridia</taxon>
        <taxon>Lachnospirales</taxon>
        <taxon>Lachnospiraceae</taxon>
        <taxon>Lacrimispora</taxon>
    </lineage>
</organism>
<evidence type="ECO:0000256" key="1">
    <source>
        <dbReference type="ARBA" id="ARBA00023125"/>
    </source>
</evidence>